<sequence length="257" mass="27421">MTRWVRFDDNGTAAFGTVEDNVVHVHEGDMFDGATDTGRTLSADGLKLLPPCQPTKVIALWNNFRALGAKLGVSAPEDPLYLLKAVSSITSPQADVPRPKAYDGRIVYEGELGIVIGKRLANASVTEAEDGIFGYTCVNDITAGDLLNKDPNFPQWARAKSFDGFCPFGPVIATGLDPSTLSIRTVLNGAERQNYPVSDMIFPAADLVSRISQDMTLMPGDLIACGTSVGVGSMKEPVNIVEVSIEGIGTLSNRVLC</sequence>
<evidence type="ECO:0000313" key="5">
    <source>
        <dbReference type="Proteomes" id="UP000223606"/>
    </source>
</evidence>
<dbReference type="InterPro" id="IPR011234">
    <property type="entry name" value="Fumarylacetoacetase-like_C"/>
</dbReference>
<evidence type="ECO:0000313" key="4">
    <source>
        <dbReference type="EMBL" id="SON57699.1"/>
    </source>
</evidence>
<reference evidence="5" key="1">
    <citation type="submission" date="2017-09" db="EMBL/GenBank/DDBJ databases">
        <title>Genome sequence of Nannocystis excedens DSM 71.</title>
        <authorList>
            <person name="Blom J."/>
        </authorList>
    </citation>
    <scope>NUCLEOTIDE SEQUENCE [LARGE SCALE GENOMIC DNA]</scope>
    <source>
        <strain evidence="5">type strain: E19</strain>
    </source>
</reference>
<name>A0A2C9DBZ7_9HYPH</name>
<evidence type="ECO:0000256" key="1">
    <source>
        <dbReference type="ARBA" id="ARBA00022723"/>
    </source>
</evidence>
<keyword evidence="5" id="KW-1185">Reference proteome</keyword>
<dbReference type="GO" id="GO:0016853">
    <property type="term" value="F:isomerase activity"/>
    <property type="evidence" value="ECO:0007669"/>
    <property type="project" value="UniProtKB-KW"/>
</dbReference>
<dbReference type="InterPro" id="IPR036663">
    <property type="entry name" value="Fumarylacetoacetase_C_sf"/>
</dbReference>
<keyword evidence="4" id="KW-0413">Isomerase</keyword>
<evidence type="ECO:0000259" key="3">
    <source>
        <dbReference type="Pfam" id="PF10370"/>
    </source>
</evidence>
<dbReference type="Pfam" id="PF10370">
    <property type="entry name" value="Rv2993c-like_N"/>
    <property type="match status" value="1"/>
</dbReference>
<dbReference type="Proteomes" id="UP000223606">
    <property type="component" value="Chromosome 1"/>
</dbReference>
<dbReference type="RefSeq" id="WP_099557914.1">
    <property type="nucleotide sequence ID" value="NZ_LT960614.1"/>
</dbReference>
<organism evidence="4 5">
    <name type="scientific">Hartmannibacter diazotrophicus</name>
    <dbReference type="NCBI Taxonomy" id="1482074"/>
    <lineage>
        <taxon>Bacteria</taxon>
        <taxon>Pseudomonadati</taxon>
        <taxon>Pseudomonadota</taxon>
        <taxon>Alphaproteobacteria</taxon>
        <taxon>Hyphomicrobiales</taxon>
        <taxon>Pleomorphomonadaceae</taxon>
        <taxon>Hartmannibacter</taxon>
    </lineage>
</organism>
<dbReference type="PANTHER" id="PTHR11820">
    <property type="entry name" value="ACYLPYRUVASE"/>
    <property type="match status" value="1"/>
</dbReference>
<dbReference type="GO" id="GO:0018773">
    <property type="term" value="F:acetylpyruvate hydrolase activity"/>
    <property type="evidence" value="ECO:0007669"/>
    <property type="project" value="TreeGrafter"/>
</dbReference>
<dbReference type="PANTHER" id="PTHR11820:SF7">
    <property type="entry name" value="ACYLPYRUVASE FAHD1, MITOCHONDRIAL"/>
    <property type="match status" value="1"/>
</dbReference>
<accession>A0A2C9DBZ7</accession>
<dbReference type="SUPFAM" id="SSF56529">
    <property type="entry name" value="FAH"/>
    <property type="match status" value="1"/>
</dbReference>
<dbReference type="InterPro" id="IPR018833">
    <property type="entry name" value="Rv2993c-like_N"/>
</dbReference>
<evidence type="ECO:0000259" key="2">
    <source>
        <dbReference type="Pfam" id="PF01557"/>
    </source>
</evidence>
<keyword evidence="1" id="KW-0479">Metal-binding</keyword>
<protein>
    <submittedName>
        <fullName evidence="4">Homoprotocatechuate catabolism bifunctional isomerase/decarboxylase</fullName>
    </submittedName>
</protein>
<dbReference type="Pfam" id="PF01557">
    <property type="entry name" value="FAA_hydrolase"/>
    <property type="match status" value="1"/>
</dbReference>
<dbReference type="GO" id="GO:0046872">
    <property type="term" value="F:metal ion binding"/>
    <property type="evidence" value="ECO:0007669"/>
    <property type="project" value="UniProtKB-KW"/>
</dbReference>
<dbReference type="Gene3D" id="3.90.850.10">
    <property type="entry name" value="Fumarylacetoacetase-like, C-terminal domain"/>
    <property type="match status" value="1"/>
</dbReference>
<gene>
    <name evidence="4" type="primary">hpcE</name>
    <name evidence="4" type="ORF">HDIA_4158</name>
</gene>
<feature type="domain" description="Fumarylacetoacetase-like C-terminal" evidence="2">
    <location>
        <begin position="56"/>
        <end position="255"/>
    </location>
</feature>
<proteinExistence type="predicted"/>
<dbReference type="KEGG" id="hdi:HDIA_4158"/>
<feature type="domain" description="Rv2993c-like N-terminal" evidence="3">
    <location>
        <begin position="3"/>
        <end position="51"/>
    </location>
</feature>
<dbReference type="OrthoDB" id="5197601at2"/>
<dbReference type="AlphaFoldDB" id="A0A2C9DBZ7"/>
<dbReference type="EMBL" id="LT960614">
    <property type="protein sequence ID" value="SON57699.1"/>
    <property type="molecule type" value="Genomic_DNA"/>
</dbReference>